<keyword evidence="6" id="KW-1185">Reference proteome</keyword>
<evidence type="ECO:0000256" key="1">
    <source>
        <dbReference type="ARBA" id="ARBA00023015"/>
    </source>
</evidence>
<evidence type="ECO:0000256" key="3">
    <source>
        <dbReference type="ARBA" id="ARBA00023163"/>
    </source>
</evidence>
<dbReference type="PANTHER" id="PTHR30146">
    <property type="entry name" value="LACI-RELATED TRANSCRIPTIONAL REPRESSOR"/>
    <property type="match status" value="1"/>
</dbReference>
<dbReference type="SMART" id="SM00354">
    <property type="entry name" value="HTH_LACI"/>
    <property type="match status" value="1"/>
</dbReference>
<dbReference type="PANTHER" id="PTHR30146:SF153">
    <property type="entry name" value="LACTOSE OPERON REPRESSOR"/>
    <property type="match status" value="1"/>
</dbReference>
<feature type="domain" description="HTH lacI-type" evidence="4">
    <location>
        <begin position="6"/>
        <end position="62"/>
    </location>
</feature>
<accession>A0ABT8K8M0</accession>
<dbReference type="SUPFAM" id="SSF53822">
    <property type="entry name" value="Periplasmic binding protein-like I"/>
    <property type="match status" value="1"/>
</dbReference>
<organism evidence="5 6">
    <name type="scientific">Leifsonia williamsii</name>
    <dbReference type="NCBI Taxonomy" id="3035919"/>
    <lineage>
        <taxon>Bacteria</taxon>
        <taxon>Bacillati</taxon>
        <taxon>Actinomycetota</taxon>
        <taxon>Actinomycetes</taxon>
        <taxon>Micrococcales</taxon>
        <taxon>Microbacteriaceae</taxon>
        <taxon>Leifsonia</taxon>
    </lineage>
</organism>
<dbReference type="GO" id="GO:0003677">
    <property type="term" value="F:DNA binding"/>
    <property type="evidence" value="ECO:0007669"/>
    <property type="project" value="UniProtKB-KW"/>
</dbReference>
<dbReference type="SUPFAM" id="SSF47413">
    <property type="entry name" value="lambda repressor-like DNA-binding domains"/>
    <property type="match status" value="1"/>
</dbReference>
<dbReference type="Pfam" id="PF13377">
    <property type="entry name" value="Peripla_BP_3"/>
    <property type="match status" value="1"/>
</dbReference>
<keyword evidence="3" id="KW-0804">Transcription</keyword>
<dbReference type="PROSITE" id="PS50932">
    <property type="entry name" value="HTH_LACI_2"/>
    <property type="match status" value="1"/>
</dbReference>
<evidence type="ECO:0000313" key="6">
    <source>
        <dbReference type="Proteomes" id="UP001174208"/>
    </source>
</evidence>
<protein>
    <submittedName>
        <fullName evidence="5">LacI family DNA-binding transcriptional regulator</fullName>
    </submittedName>
</protein>
<name>A0ABT8K8M0_9MICO</name>
<dbReference type="EMBL" id="JAROCF010000001">
    <property type="protein sequence ID" value="MDN4613808.1"/>
    <property type="molecule type" value="Genomic_DNA"/>
</dbReference>
<dbReference type="Proteomes" id="UP001174208">
    <property type="component" value="Unassembled WGS sequence"/>
</dbReference>
<evidence type="ECO:0000259" key="4">
    <source>
        <dbReference type="PROSITE" id="PS50932"/>
    </source>
</evidence>
<dbReference type="InterPro" id="IPR028082">
    <property type="entry name" value="Peripla_BP_I"/>
</dbReference>
<dbReference type="CDD" id="cd01392">
    <property type="entry name" value="HTH_LacI"/>
    <property type="match status" value="1"/>
</dbReference>
<dbReference type="InterPro" id="IPR010982">
    <property type="entry name" value="Lambda_DNA-bd_dom_sf"/>
</dbReference>
<dbReference type="CDD" id="cd06267">
    <property type="entry name" value="PBP1_LacI_sugar_binding-like"/>
    <property type="match status" value="1"/>
</dbReference>
<keyword evidence="2 5" id="KW-0238">DNA-binding</keyword>
<dbReference type="RefSeq" id="WP_301210220.1">
    <property type="nucleotide sequence ID" value="NZ_JAROCF010000001.1"/>
</dbReference>
<evidence type="ECO:0000313" key="5">
    <source>
        <dbReference type="EMBL" id="MDN4613808.1"/>
    </source>
</evidence>
<dbReference type="InterPro" id="IPR000843">
    <property type="entry name" value="HTH_LacI"/>
</dbReference>
<dbReference type="Gene3D" id="1.10.260.40">
    <property type="entry name" value="lambda repressor-like DNA-binding domains"/>
    <property type="match status" value="1"/>
</dbReference>
<gene>
    <name evidence="5" type="ORF">P5G50_05020</name>
</gene>
<dbReference type="Gene3D" id="3.40.50.2300">
    <property type="match status" value="2"/>
</dbReference>
<evidence type="ECO:0000256" key="2">
    <source>
        <dbReference type="ARBA" id="ARBA00023125"/>
    </source>
</evidence>
<sequence>MPGQRTTATDVAKAAGVSRATVSFVLNATPGQSISDAVRARVLAEASRLGYMPHPQARALASGQSNIVLMVLPEWPIEYVTRQLLDEATVELDEAGYSLVTMDPRRSRRATPLWESLRPDVVMSIDPLAPKVLESIERSGAVVIKHGPEMLPMYRVGPDLQVGHLLNLGHTSIAYAHTPIAAMRDLDQERMSRIRRGAEAAGAAFRSAEVSATNAQEVVRTWSRAGVTAVAAFNDDTAAWTIGGALRSGLRVPDDLAVLGHDDSPIAAMFVPAISTIHLDLAGLGRALAQQALAVARGGAQPDIGDPFSHARLIRRESA</sequence>
<dbReference type="Pfam" id="PF00356">
    <property type="entry name" value="LacI"/>
    <property type="match status" value="1"/>
</dbReference>
<dbReference type="InterPro" id="IPR046335">
    <property type="entry name" value="LacI/GalR-like_sensor"/>
</dbReference>
<keyword evidence="1" id="KW-0805">Transcription regulation</keyword>
<comment type="caution">
    <text evidence="5">The sequence shown here is derived from an EMBL/GenBank/DDBJ whole genome shotgun (WGS) entry which is preliminary data.</text>
</comment>
<reference evidence="5" key="1">
    <citation type="submission" date="2023-06" db="EMBL/GenBank/DDBJ databases">
        <title>MT1 and MT2 Draft Genomes of Novel Species.</title>
        <authorList>
            <person name="Venkateswaran K."/>
        </authorList>
    </citation>
    <scope>NUCLEOTIDE SEQUENCE</scope>
    <source>
        <strain evidence="5">F6_8S_P_1B</strain>
    </source>
</reference>
<proteinExistence type="predicted"/>